<sequence length="371" mass="41623">MKDPRIQKLAANLVGYSVDVQPGENVLVEMVGSERDLVKAIVEEIGKAGGHAFVQLIDRTVLRSMLMTATDESLRTWAEIDLNRMKQMQAYIGIRSGENVNDLSDVPEEKMRLYNSLYFHPVHSEQRVKHTKWVVLRYPNSSMAQLANTSTEAFEDFYFNVCNLDYAKMDKAQDPLAELMSNTDKVRITGPGTDISFSIKGIGAQKCSGHRNIPDGEVYSAPVRDSVNGTISYNAPTLYNGITFENIKLTFEKGKIIEATSSDTARLNEILDSDEGARHIGEFAIGFNPYILHPMKDILFDEKIAGSLHFTPGQAYDVTDNGNRSSIHWDLVLIQRPEYGGGEIYFDDRLIRKDGLFVIPELEALNPEHLI</sequence>
<dbReference type="KEGG" id="pdu:PDUR_12595"/>
<evidence type="ECO:0000256" key="4">
    <source>
        <dbReference type="ARBA" id="ARBA00008236"/>
    </source>
</evidence>
<dbReference type="OrthoDB" id="9803993at2"/>
<evidence type="ECO:0000313" key="11">
    <source>
        <dbReference type="Proteomes" id="UP000029409"/>
    </source>
</evidence>
<name>A0A089IUH9_PAEDU</name>
<dbReference type="Gene3D" id="3.40.1830.10">
    <property type="entry name" value="Thermophilic metalloprotease (M29)"/>
    <property type="match status" value="1"/>
</dbReference>
<comment type="cofactor">
    <cofactor evidence="3">
        <name>Zn(2+)</name>
        <dbReference type="ChEBI" id="CHEBI:29105"/>
    </cofactor>
</comment>
<evidence type="ECO:0000256" key="7">
    <source>
        <dbReference type="ARBA" id="ARBA00022723"/>
    </source>
</evidence>
<comment type="cofactor">
    <cofactor evidence="2">
        <name>Mg(2+)</name>
        <dbReference type="ChEBI" id="CHEBI:18420"/>
    </cofactor>
</comment>
<evidence type="ECO:0000313" key="10">
    <source>
        <dbReference type="EMBL" id="AIQ12644.1"/>
    </source>
</evidence>
<proteinExistence type="inferred from homology"/>
<evidence type="ECO:0000256" key="3">
    <source>
        <dbReference type="ARBA" id="ARBA00001947"/>
    </source>
</evidence>
<dbReference type="PANTHER" id="PTHR34448">
    <property type="entry name" value="AMINOPEPTIDASE"/>
    <property type="match status" value="1"/>
</dbReference>
<protein>
    <submittedName>
        <fullName evidence="10">Aminopeptidase</fullName>
    </submittedName>
</protein>
<dbReference type="InterPro" id="IPR000787">
    <property type="entry name" value="Peptidase_M29"/>
</dbReference>
<dbReference type="GO" id="GO:0046872">
    <property type="term" value="F:metal ion binding"/>
    <property type="evidence" value="ECO:0007669"/>
    <property type="project" value="UniProtKB-KW"/>
</dbReference>
<keyword evidence="9" id="KW-0482">Metalloprotease</keyword>
<evidence type="ECO:0000256" key="6">
    <source>
        <dbReference type="ARBA" id="ARBA00022670"/>
    </source>
</evidence>
<dbReference type="Pfam" id="PF02073">
    <property type="entry name" value="Peptidase_M29"/>
    <property type="match status" value="1"/>
</dbReference>
<dbReference type="RefSeq" id="WP_042206489.1">
    <property type="nucleotide sequence ID" value="NZ_CP009288.1"/>
</dbReference>
<keyword evidence="7" id="KW-0479">Metal-binding</keyword>
<dbReference type="InterPro" id="IPR035097">
    <property type="entry name" value="M29_N-terminal"/>
</dbReference>
<dbReference type="EMBL" id="CP009288">
    <property type="protein sequence ID" value="AIQ12644.1"/>
    <property type="molecule type" value="Genomic_DNA"/>
</dbReference>
<dbReference type="Proteomes" id="UP000029409">
    <property type="component" value="Chromosome"/>
</dbReference>
<dbReference type="InterPro" id="IPR052170">
    <property type="entry name" value="M29_Exopeptidase"/>
</dbReference>
<dbReference type="GO" id="GO:0008237">
    <property type="term" value="F:metallopeptidase activity"/>
    <property type="evidence" value="ECO:0007669"/>
    <property type="project" value="UniProtKB-KW"/>
</dbReference>
<keyword evidence="8" id="KW-0378">Hydrolase</keyword>
<gene>
    <name evidence="10" type="ORF">PDUR_12595</name>
</gene>
<evidence type="ECO:0000256" key="5">
    <source>
        <dbReference type="ARBA" id="ARBA00022438"/>
    </source>
</evidence>
<keyword evidence="5 10" id="KW-0031">Aminopeptidase</keyword>
<dbReference type="GO" id="GO:0004177">
    <property type="term" value="F:aminopeptidase activity"/>
    <property type="evidence" value="ECO:0007669"/>
    <property type="project" value="UniProtKB-KW"/>
</dbReference>
<reference evidence="10 11" key="1">
    <citation type="submission" date="2014-08" db="EMBL/GenBank/DDBJ databases">
        <title>Comparative genomics of the Paenibacillus odorifer group.</title>
        <authorList>
            <person name="den Bakker H.C."/>
            <person name="Tsai Y.-C."/>
            <person name="Martin N."/>
            <person name="Korlach J."/>
            <person name="Wiedmann M."/>
        </authorList>
    </citation>
    <scope>NUCLEOTIDE SEQUENCE [LARGE SCALE GENOMIC DNA]</scope>
    <source>
        <strain evidence="10 11">DSM 1735</strain>
    </source>
</reference>
<organism evidence="10 11">
    <name type="scientific">Paenibacillus durus</name>
    <name type="common">Paenibacillus azotofixans</name>
    <dbReference type="NCBI Taxonomy" id="44251"/>
    <lineage>
        <taxon>Bacteria</taxon>
        <taxon>Bacillati</taxon>
        <taxon>Bacillota</taxon>
        <taxon>Bacilli</taxon>
        <taxon>Bacillales</taxon>
        <taxon>Paenibacillaceae</taxon>
        <taxon>Paenibacillus</taxon>
    </lineage>
</organism>
<keyword evidence="6" id="KW-0645">Protease</keyword>
<evidence type="ECO:0000256" key="1">
    <source>
        <dbReference type="ARBA" id="ARBA00001941"/>
    </source>
</evidence>
<comment type="cofactor">
    <cofactor evidence="1">
        <name>Co(2+)</name>
        <dbReference type="ChEBI" id="CHEBI:48828"/>
    </cofactor>
</comment>
<evidence type="ECO:0000256" key="8">
    <source>
        <dbReference type="ARBA" id="ARBA00022801"/>
    </source>
</evidence>
<accession>A0A089IUH9</accession>
<dbReference type="eggNOG" id="COG2309">
    <property type="taxonomic scope" value="Bacteria"/>
</dbReference>
<dbReference type="AlphaFoldDB" id="A0A089IUH9"/>
<keyword evidence="11" id="KW-1185">Reference proteome</keyword>
<dbReference type="GO" id="GO:0006508">
    <property type="term" value="P:proteolysis"/>
    <property type="evidence" value="ECO:0007669"/>
    <property type="project" value="UniProtKB-KW"/>
</dbReference>
<evidence type="ECO:0000256" key="2">
    <source>
        <dbReference type="ARBA" id="ARBA00001946"/>
    </source>
</evidence>
<dbReference type="STRING" id="44251.PDUR_12595"/>
<comment type="similarity">
    <text evidence="4">Belongs to the peptidase M29 family.</text>
</comment>
<evidence type="ECO:0000256" key="9">
    <source>
        <dbReference type="ARBA" id="ARBA00023049"/>
    </source>
</evidence>
<dbReference type="PANTHER" id="PTHR34448:SF1">
    <property type="entry name" value="BLL6088 PROTEIN"/>
    <property type="match status" value="1"/>
</dbReference>
<dbReference type="SUPFAM" id="SSF144052">
    <property type="entry name" value="Thermophilic metalloprotease-like"/>
    <property type="match status" value="1"/>
</dbReference>